<evidence type="ECO:0000256" key="3">
    <source>
        <dbReference type="ARBA" id="ARBA00022989"/>
    </source>
</evidence>
<organism evidence="9 10">
    <name type="scientific">Mucilaginibacter corticis</name>
    <dbReference type="NCBI Taxonomy" id="2597670"/>
    <lineage>
        <taxon>Bacteria</taxon>
        <taxon>Pseudomonadati</taxon>
        <taxon>Bacteroidota</taxon>
        <taxon>Sphingobacteriia</taxon>
        <taxon>Sphingobacteriales</taxon>
        <taxon>Sphingobacteriaceae</taxon>
        <taxon>Mucilaginibacter</taxon>
    </lineage>
</organism>
<evidence type="ECO:0000256" key="1">
    <source>
        <dbReference type="ARBA" id="ARBA00004127"/>
    </source>
</evidence>
<dbReference type="GO" id="GO:0012505">
    <property type="term" value="C:endomembrane system"/>
    <property type="evidence" value="ECO:0007669"/>
    <property type="project" value="UniProtKB-SubCell"/>
</dbReference>
<dbReference type="EMBL" id="VLPK01000001">
    <property type="protein sequence ID" value="TSJ44065.1"/>
    <property type="molecule type" value="Genomic_DNA"/>
</dbReference>
<feature type="transmembrane region" description="Helical" evidence="7">
    <location>
        <begin position="150"/>
        <end position="172"/>
    </location>
</feature>
<comment type="subcellular location">
    <subcellularLocation>
        <location evidence="1">Endomembrane system</location>
        <topology evidence="1">Multi-pass membrane protein</topology>
    </subcellularLocation>
</comment>
<keyword evidence="5" id="KW-1015">Disulfide bond</keyword>
<evidence type="ECO:0000256" key="6">
    <source>
        <dbReference type="ARBA" id="ARBA00023239"/>
    </source>
</evidence>
<dbReference type="GO" id="GO:0019842">
    <property type="term" value="F:vitamin binding"/>
    <property type="evidence" value="ECO:0007669"/>
    <property type="project" value="TreeGrafter"/>
</dbReference>
<dbReference type="InterPro" id="IPR053935">
    <property type="entry name" value="VKGC_lumenal_dom"/>
</dbReference>
<dbReference type="InterPro" id="IPR011020">
    <property type="entry name" value="HTTM-like"/>
</dbReference>
<keyword evidence="4 7" id="KW-0472">Membrane</keyword>
<reference evidence="9 10" key="1">
    <citation type="submission" date="2019-07" db="EMBL/GenBank/DDBJ databases">
        <authorList>
            <person name="Huq M.A."/>
        </authorList>
    </citation>
    <scope>NUCLEOTIDE SEQUENCE [LARGE SCALE GENOMIC DNA]</scope>
    <source>
        <strain evidence="9 10">MAH-19</strain>
    </source>
</reference>
<dbReference type="Pfam" id="PF22777">
    <property type="entry name" value="VKGC_lumenal_dom"/>
    <property type="match status" value="1"/>
</dbReference>
<evidence type="ECO:0000256" key="4">
    <source>
        <dbReference type="ARBA" id="ARBA00023136"/>
    </source>
</evidence>
<gene>
    <name evidence="9" type="ORF">FO440_07785</name>
</gene>
<feature type="transmembrane region" description="Helical" evidence="7">
    <location>
        <begin position="237"/>
        <end position="270"/>
    </location>
</feature>
<dbReference type="SMART" id="SM00752">
    <property type="entry name" value="HTTM"/>
    <property type="match status" value="1"/>
</dbReference>
<evidence type="ECO:0000256" key="5">
    <source>
        <dbReference type="ARBA" id="ARBA00023157"/>
    </source>
</evidence>
<dbReference type="Proteomes" id="UP000318733">
    <property type="component" value="Unassembled WGS sequence"/>
</dbReference>
<comment type="caution">
    <text evidence="9">The sequence shown here is derived from an EMBL/GenBank/DDBJ whole genome shotgun (WGS) entry which is preliminary data.</text>
</comment>
<feature type="transmembrane region" description="Helical" evidence="7">
    <location>
        <begin position="307"/>
        <end position="328"/>
    </location>
</feature>
<feature type="transmembrane region" description="Helical" evidence="7">
    <location>
        <begin position="209"/>
        <end position="230"/>
    </location>
</feature>
<dbReference type="AlphaFoldDB" id="A0A556MW24"/>
<dbReference type="PANTHER" id="PTHR12639:SF7">
    <property type="entry name" value="HTTM DOMAIN-CONTAINING PROTEIN"/>
    <property type="match status" value="1"/>
</dbReference>
<keyword evidence="10" id="KW-1185">Reference proteome</keyword>
<evidence type="ECO:0000256" key="2">
    <source>
        <dbReference type="ARBA" id="ARBA00022692"/>
    </source>
</evidence>
<keyword evidence="2 7" id="KW-0812">Transmembrane</keyword>
<dbReference type="InterPro" id="IPR053934">
    <property type="entry name" value="HTTM_dom"/>
</dbReference>
<evidence type="ECO:0000256" key="7">
    <source>
        <dbReference type="SAM" id="Phobius"/>
    </source>
</evidence>
<feature type="transmembrane region" description="Helical" evidence="7">
    <location>
        <begin position="119"/>
        <end position="138"/>
    </location>
</feature>
<protein>
    <submittedName>
        <fullName evidence="9">HTTM domain-containing protein</fullName>
    </submittedName>
</protein>
<dbReference type="OrthoDB" id="341137at2"/>
<accession>A0A556MW24</accession>
<dbReference type="PANTHER" id="PTHR12639">
    <property type="entry name" value="VITAMIN K-DEPENDENT GAMMA-CARBOXYLASE"/>
    <property type="match status" value="1"/>
</dbReference>
<dbReference type="Pfam" id="PF05090">
    <property type="entry name" value="HTTM"/>
    <property type="match status" value="1"/>
</dbReference>
<proteinExistence type="predicted"/>
<feature type="transmembrane region" description="Helical" evidence="7">
    <location>
        <begin position="74"/>
        <end position="107"/>
    </location>
</feature>
<sequence>MPGSVKLNFSSLVKAQVHIAPLSVLRIAFGSIMLVSTIRFILKGWVYAFYIKPQFHFTFYGFDWVKPPAGAGMYVLFAILTVAAIMVTIGLFYRAAIITFFLCFTYVELLDKTTYLNHYYFISVMAFLMIWVPAHRYFSVDTKLRPKIAVTRVPAWTINIFKMQLVLVYFFAGISKLNYDWLIAAMPLKIWLPANSQMPVIGGLLTQTWVAYAFSWFGAIFDLFIGFLLLDGRYRKWAYALVIIFHLSTAVLFKIGMFPYIMICVTIVFFSEKTHIRIVNLLTHFLPKSKHYTSNKDYHLPVFKTQFIYTVLALHFIIQLLLPFRFMLYPGKLYWTEEGYRFSWRVMLMDKGGTIFFYVKDSKTGKRSEIINSQYLTTFQESQMATQPDMILQFAHHLAAEYQKKGINNPIVTADSYVTLNGSGSRLYIDSTVNLAKEQETLLDHKKWIIPFNSTQQ</sequence>
<evidence type="ECO:0000313" key="9">
    <source>
        <dbReference type="EMBL" id="TSJ44065.1"/>
    </source>
</evidence>
<dbReference type="InterPro" id="IPR007782">
    <property type="entry name" value="VKG_COase"/>
</dbReference>
<keyword evidence="3 7" id="KW-1133">Transmembrane helix</keyword>
<feature type="transmembrane region" description="Helical" evidence="7">
    <location>
        <begin position="20"/>
        <end position="42"/>
    </location>
</feature>
<evidence type="ECO:0000313" key="10">
    <source>
        <dbReference type="Proteomes" id="UP000318733"/>
    </source>
</evidence>
<evidence type="ECO:0000259" key="8">
    <source>
        <dbReference type="SMART" id="SM00752"/>
    </source>
</evidence>
<feature type="domain" description="HTTM-like" evidence="8">
    <location>
        <begin position="14"/>
        <end position="274"/>
    </location>
</feature>
<keyword evidence="6" id="KW-0456">Lyase</keyword>
<name>A0A556MW24_9SPHI</name>
<dbReference type="GO" id="GO:0008488">
    <property type="term" value="F:gamma-glutamyl carboxylase activity"/>
    <property type="evidence" value="ECO:0007669"/>
    <property type="project" value="InterPro"/>
</dbReference>
<dbReference type="RefSeq" id="WP_144247629.1">
    <property type="nucleotide sequence ID" value="NZ_VLPK01000001.1"/>
</dbReference>